<sequence length="345" mass="39237">MARAVRVEYAGALYHVMARGNRREAIFRDDADRRFFGATLGEACGRTGWRVHAWVLMSNHYHLMLETPEPNLVEGMKWLQNTYTRRFNTRHQLWGRLFGDRYKAVLSEGKSDYYYCSLMDYIHLNPVRAGLVRVAEGESVRDYPWSSVAAGYAIPAAKRVPWLAAGEGLAMAQCSDTAAGRRRFVKHLDQRAHEEGVQSAGVIAPEQDCRRSHLRHGWYWGTQAFAERMLKMARQPLAARKNRTYRSAPLTRAHDQIEAERLLREGLAAAELEAAALVDLPGSDVRKTALASLLLERTVARQTWIAERLVMRSAANVSQQVRRYRAARPEVPAQLRAYLESVKIC</sequence>
<dbReference type="InterPro" id="IPR036515">
    <property type="entry name" value="Transposase_17_sf"/>
</dbReference>
<protein>
    <recommendedName>
        <fullName evidence="1">Transposase IS200-like domain-containing protein</fullName>
    </recommendedName>
</protein>
<dbReference type="PANTHER" id="PTHR34322:SF2">
    <property type="entry name" value="TRANSPOSASE IS200-LIKE DOMAIN-CONTAINING PROTEIN"/>
    <property type="match status" value="1"/>
</dbReference>
<dbReference type="GO" id="GO:0004803">
    <property type="term" value="F:transposase activity"/>
    <property type="evidence" value="ECO:0007669"/>
    <property type="project" value="InterPro"/>
</dbReference>
<dbReference type="EMBL" id="CADCTA010000091">
    <property type="protein sequence ID" value="CAA9258092.1"/>
    <property type="molecule type" value="Genomic_DNA"/>
</dbReference>
<dbReference type="SUPFAM" id="SSF143422">
    <property type="entry name" value="Transposase IS200-like"/>
    <property type="match status" value="1"/>
</dbReference>
<reference evidence="2" key="1">
    <citation type="submission" date="2020-02" db="EMBL/GenBank/DDBJ databases">
        <authorList>
            <person name="Meier V. D."/>
        </authorList>
    </citation>
    <scope>NUCLEOTIDE SEQUENCE</scope>
    <source>
        <strain evidence="2">AVDCRST_MAG42</strain>
    </source>
</reference>
<feature type="domain" description="Transposase IS200-like" evidence="1">
    <location>
        <begin position="9"/>
        <end position="125"/>
    </location>
</feature>
<dbReference type="GO" id="GO:0006313">
    <property type="term" value="P:DNA transposition"/>
    <property type="evidence" value="ECO:0007669"/>
    <property type="project" value="InterPro"/>
</dbReference>
<gene>
    <name evidence="2" type="ORF">AVDCRST_MAG42-2578</name>
</gene>
<organism evidence="2">
    <name type="scientific">uncultured Chthoniobacterales bacterium</name>
    <dbReference type="NCBI Taxonomy" id="1836801"/>
    <lineage>
        <taxon>Bacteria</taxon>
        <taxon>Pseudomonadati</taxon>
        <taxon>Verrucomicrobiota</taxon>
        <taxon>Spartobacteria</taxon>
        <taxon>Chthoniobacterales</taxon>
        <taxon>environmental samples</taxon>
    </lineage>
</organism>
<accession>A0A6J4ISL1</accession>
<dbReference type="InterPro" id="IPR002686">
    <property type="entry name" value="Transposase_17"/>
</dbReference>
<dbReference type="PANTHER" id="PTHR34322">
    <property type="entry name" value="TRANSPOSASE, Y1_TNP DOMAIN-CONTAINING"/>
    <property type="match status" value="1"/>
</dbReference>
<evidence type="ECO:0000313" key="2">
    <source>
        <dbReference type="EMBL" id="CAA9258092.1"/>
    </source>
</evidence>
<dbReference type="Pfam" id="PF01797">
    <property type="entry name" value="Y1_Tnp"/>
    <property type="match status" value="1"/>
</dbReference>
<dbReference type="Gene3D" id="3.30.70.1290">
    <property type="entry name" value="Transposase IS200-like"/>
    <property type="match status" value="1"/>
</dbReference>
<name>A0A6J4ISL1_9BACT</name>
<dbReference type="SMART" id="SM01321">
    <property type="entry name" value="Y1_Tnp"/>
    <property type="match status" value="1"/>
</dbReference>
<dbReference type="AlphaFoldDB" id="A0A6J4ISL1"/>
<dbReference type="GO" id="GO:0003677">
    <property type="term" value="F:DNA binding"/>
    <property type="evidence" value="ECO:0007669"/>
    <property type="project" value="InterPro"/>
</dbReference>
<proteinExistence type="predicted"/>
<evidence type="ECO:0000259" key="1">
    <source>
        <dbReference type="SMART" id="SM01321"/>
    </source>
</evidence>